<organism evidence="1 2">
    <name type="scientific">Protea cynaroides</name>
    <dbReference type="NCBI Taxonomy" id="273540"/>
    <lineage>
        <taxon>Eukaryota</taxon>
        <taxon>Viridiplantae</taxon>
        <taxon>Streptophyta</taxon>
        <taxon>Embryophyta</taxon>
        <taxon>Tracheophyta</taxon>
        <taxon>Spermatophyta</taxon>
        <taxon>Magnoliopsida</taxon>
        <taxon>Proteales</taxon>
        <taxon>Proteaceae</taxon>
        <taxon>Protea</taxon>
    </lineage>
</organism>
<comment type="caution">
    <text evidence="1">The sequence shown here is derived from an EMBL/GenBank/DDBJ whole genome shotgun (WGS) entry which is preliminary data.</text>
</comment>
<evidence type="ECO:0000313" key="1">
    <source>
        <dbReference type="EMBL" id="KAJ4954164.1"/>
    </source>
</evidence>
<proteinExistence type="predicted"/>
<dbReference type="AlphaFoldDB" id="A0A9Q0GV64"/>
<protein>
    <submittedName>
        <fullName evidence="1">Uncharacterized protein</fullName>
    </submittedName>
</protein>
<gene>
    <name evidence="1" type="ORF">NE237_030996</name>
</gene>
<keyword evidence="2" id="KW-1185">Reference proteome</keyword>
<name>A0A9Q0GV64_9MAGN</name>
<accession>A0A9Q0GV64</accession>
<evidence type="ECO:0000313" key="2">
    <source>
        <dbReference type="Proteomes" id="UP001141806"/>
    </source>
</evidence>
<reference evidence="1" key="1">
    <citation type="journal article" date="2023" name="Plant J.">
        <title>The genome of the king protea, Protea cynaroides.</title>
        <authorList>
            <person name="Chang J."/>
            <person name="Duong T.A."/>
            <person name="Schoeman C."/>
            <person name="Ma X."/>
            <person name="Roodt D."/>
            <person name="Barker N."/>
            <person name="Li Z."/>
            <person name="Van de Peer Y."/>
            <person name="Mizrachi E."/>
        </authorList>
    </citation>
    <scope>NUCLEOTIDE SEQUENCE</scope>
    <source>
        <tissue evidence="1">Young leaves</tissue>
    </source>
</reference>
<sequence>MAGIAALLFHMAKLHSSVKAGGGVASLVATKINNYLATKIGLDVQIMFLELSPGGTANVEERSIIERGWFSYYNFPIDFPRLEWRNLMRIKDEIVIFNVLSDCS</sequence>
<dbReference type="Proteomes" id="UP001141806">
    <property type="component" value="Unassembled WGS sequence"/>
</dbReference>
<dbReference type="EMBL" id="JAMYWD010000012">
    <property type="protein sequence ID" value="KAJ4954164.1"/>
    <property type="molecule type" value="Genomic_DNA"/>
</dbReference>